<dbReference type="GO" id="GO:0006508">
    <property type="term" value="P:proteolysis"/>
    <property type="evidence" value="ECO:0007669"/>
    <property type="project" value="UniProtKB-KW"/>
</dbReference>
<dbReference type="InterPro" id="IPR054613">
    <property type="entry name" value="Peptidase_S78_dom"/>
</dbReference>
<dbReference type="EMBL" id="JAABLQ010000001">
    <property type="protein sequence ID" value="NBN78472.1"/>
    <property type="molecule type" value="Genomic_DNA"/>
</dbReference>
<reference evidence="6" key="1">
    <citation type="submission" date="2020-01" db="EMBL/GenBank/DDBJ databases">
        <authorList>
            <person name="Fang Y."/>
            <person name="Sun R."/>
            <person name="Nie L."/>
            <person name="He J."/>
            <person name="Hao L."/>
            <person name="Wang L."/>
            <person name="Su S."/>
            <person name="Lv E."/>
            <person name="Zhang Z."/>
            <person name="Xie R."/>
            <person name="Liu H."/>
        </authorList>
    </citation>
    <scope>NUCLEOTIDE SEQUENCE [LARGE SCALE GENOMIC DNA]</scope>
    <source>
        <strain evidence="6">XCT-53</strain>
    </source>
</reference>
<dbReference type="AlphaFoldDB" id="A0A7X5F2B4"/>
<comment type="caution">
    <text evidence="5">The sequence shown here is derived from an EMBL/GenBank/DDBJ whole genome shotgun (WGS) entry which is preliminary data.</text>
</comment>
<proteinExistence type="predicted"/>
<evidence type="ECO:0000256" key="1">
    <source>
        <dbReference type="ARBA" id="ARBA00022612"/>
    </source>
</evidence>
<evidence type="ECO:0000313" key="5">
    <source>
        <dbReference type="EMBL" id="NBN78472.1"/>
    </source>
</evidence>
<sequence length="142" mass="15209">MTRFAGYASVFHQPDGAGDVVLPGAFARSLARRGTAAVRMLWQHDRMQPIGIWEKAREDAHGLYVTGRLLTGVAAAREAAELISAGALDGLSIGFRALAAVKGEGGVRRHLTEIDLWEVSLVTFPEHPAARLTPLPAETAAR</sequence>
<dbReference type="Pfam" id="PF04586">
    <property type="entry name" value="Peptidase_S78"/>
    <property type="match status" value="1"/>
</dbReference>
<dbReference type="InterPro" id="IPR006433">
    <property type="entry name" value="Prohead_protease"/>
</dbReference>
<protein>
    <submittedName>
        <fullName evidence="5">HK97 family phage prohead protease</fullName>
    </submittedName>
</protein>
<dbReference type="RefSeq" id="WP_161708465.1">
    <property type="nucleotide sequence ID" value="NZ_JAABLQ010000001.1"/>
</dbReference>
<keyword evidence="1" id="KW-1188">Viral release from host cell</keyword>
<dbReference type="GO" id="GO:0008233">
    <property type="term" value="F:peptidase activity"/>
    <property type="evidence" value="ECO:0007669"/>
    <property type="project" value="UniProtKB-KW"/>
</dbReference>
<dbReference type="Proteomes" id="UP000586722">
    <property type="component" value="Unassembled WGS sequence"/>
</dbReference>
<keyword evidence="2 5" id="KW-0645">Protease</keyword>
<dbReference type="NCBIfam" id="TIGR01543">
    <property type="entry name" value="proheadase_HK97"/>
    <property type="match status" value="1"/>
</dbReference>
<organism evidence="5 6">
    <name type="scientific">Pannonibacter tanglangensis</name>
    <dbReference type="NCBI Taxonomy" id="2750084"/>
    <lineage>
        <taxon>Bacteria</taxon>
        <taxon>Pseudomonadati</taxon>
        <taxon>Pseudomonadota</taxon>
        <taxon>Alphaproteobacteria</taxon>
        <taxon>Hyphomicrobiales</taxon>
        <taxon>Stappiaceae</taxon>
        <taxon>Pannonibacter</taxon>
    </lineage>
</organism>
<name>A0A7X5F2B4_9HYPH</name>
<evidence type="ECO:0000313" key="6">
    <source>
        <dbReference type="Proteomes" id="UP000586722"/>
    </source>
</evidence>
<keyword evidence="6" id="KW-1185">Reference proteome</keyword>
<gene>
    <name evidence="5" type="ORF">GWI72_09350</name>
</gene>
<accession>A0A7X5F2B4</accession>
<evidence type="ECO:0000256" key="2">
    <source>
        <dbReference type="ARBA" id="ARBA00022670"/>
    </source>
</evidence>
<evidence type="ECO:0000256" key="3">
    <source>
        <dbReference type="ARBA" id="ARBA00022801"/>
    </source>
</evidence>
<keyword evidence="3" id="KW-0378">Hydrolase</keyword>
<evidence type="ECO:0000259" key="4">
    <source>
        <dbReference type="Pfam" id="PF04586"/>
    </source>
</evidence>
<dbReference type="SUPFAM" id="SSF50789">
    <property type="entry name" value="Herpes virus serine proteinase, assemblin"/>
    <property type="match status" value="1"/>
</dbReference>
<feature type="domain" description="Prohead serine protease" evidence="4">
    <location>
        <begin position="4"/>
        <end position="132"/>
    </location>
</feature>